<evidence type="ECO:0000313" key="5">
    <source>
        <dbReference type="Proteomes" id="UP000192266"/>
    </source>
</evidence>
<feature type="compositionally biased region" description="Basic and acidic residues" evidence="2">
    <location>
        <begin position="550"/>
        <end position="559"/>
    </location>
</feature>
<feature type="region of interest" description="Disordered" evidence="2">
    <location>
        <begin position="550"/>
        <end position="586"/>
    </location>
</feature>
<accession>A0A1W1W6G4</accession>
<evidence type="ECO:0000313" key="4">
    <source>
        <dbReference type="EMBL" id="SMC00684.1"/>
    </source>
</evidence>
<protein>
    <submittedName>
        <fullName evidence="4">Relaxase/mobilization nuclease family protein</fullName>
    </submittedName>
</protein>
<evidence type="ECO:0000256" key="1">
    <source>
        <dbReference type="SAM" id="Coils"/>
    </source>
</evidence>
<dbReference type="RefSeq" id="WP_084448125.1">
    <property type="nucleotide sequence ID" value="NZ_FWWW01000122.1"/>
</dbReference>
<feature type="domain" description="MobA/VirD2-like nuclease" evidence="3">
    <location>
        <begin position="27"/>
        <end position="153"/>
    </location>
</feature>
<dbReference type="Proteomes" id="UP000192266">
    <property type="component" value="Unassembled WGS sequence"/>
</dbReference>
<keyword evidence="1" id="KW-0175">Coiled coil</keyword>
<dbReference type="STRING" id="645990.SAMN00120144_3064"/>
<sequence length="586" mass="64138">MISRTTIGRSFGGLVRYQFEGRKELPSDKQAEVLAAVGVRADSAAHMSTDFNRGRQLNPNLGQAVWHTSLSFNPDDAAKLDSAKMRAIAEGYVQKMGLDKTQYAIIRHHDQPDNQHLHIIANRVDNDGQTIKDGQNFYRSKQALTELIQEHGLTAPKGLRVEKQHPGQLHGVDHTRHELREALRTALTTTTDGKQLRETLKEQAITFKVFQTKEGKPTGISFAKDGQTVKGSAIGREYSLAGIVRQLEANQATRQAEVSRQAAAQQAREAAAQAEVQRQEAQRQAAAQAAKGPELPAIERKWQAAYHTYTVGIAAQNARIQAHNQVVDSYSAHLKAHPNTEGIQAVVQAMGAATGLGGLKMELERQAKSLASHAWNVAQTYGQQKDLQKQAAGILGLGLGAKAKKAQEQLAILEAKGRYIPEDKHRMFAIYTAEAAKPAPVPGFVASAYHQPAVVALSLAAYAVQREAERQLVVRVIEPVNEIKTTGRAEALHRTLLSKGATLSMSHTVDTQGNRVSELVVQYNVQQPSREVKEISLVLDWAAKQPGYELKESAADRAQRQAPGQQDKQQEQARTPGKSRGLGYGR</sequence>
<dbReference type="EMBL" id="FWWW01000122">
    <property type="protein sequence ID" value="SMC00684.1"/>
    <property type="molecule type" value="Genomic_DNA"/>
</dbReference>
<dbReference type="AlphaFoldDB" id="A0A1W1W6G4"/>
<name>A0A1W1W6G4_9BACT</name>
<feature type="coiled-coil region" evidence="1">
    <location>
        <begin position="260"/>
        <end position="291"/>
    </location>
</feature>
<organism evidence="4 5">
    <name type="scientific">Hymenobacter roseosalivarius DSM 11622</name>
    <dbReference type="NCBI Taxonomy" id="645990"/>
    <lineage>
        <taxon>Bacteria</taxon>
        <taxon>Pseudomonadati</taxon>
        <taxon>Bacteroidota</taxon>
        <taxon>Cytophagia</taxon>
        <taxon>Cytophagales</taxon>
        <taxon>Hymenobacteraceae</taxon>
        <taxon>Hymenobacter</taxon>
    </lineage>
</organism>
<dbReference type="Pfam" id="PF03432">
    <property type="entry name" value="Relaxase"/>
    <property type="match status" value="1"/>
</dbReference>
<dbReference type="OrthoDB" id="915634at2"/>
<evidence type="ECO:0000256" key="2">
    <source>
        <dbReference type="SAM" id="MobiDB-lite"/>
    </source>
</evidence>
<dbReference type="InterPro" id="IPR005094">
    <property type="entry name" value="Endonuclease_MobA/VirD2"/>
</dbReference>
<keyword evidence="5" id="KW-1185">Reference proteome</keyword>
<reference evidence="4 5" key="1">
    <citation type="submission" date="2017-04" db="EMBL/GenBank/DDBJ databases">
        <authorList>
            <person name="Afonso C.L."/>
            <person name="Miller P.J."/>
            <person name="Scott M.A."/>
            <person name="Spackman E."/>
            <person name="Goraichik I."/>
            <person name="Dimitrov K.M."/>
            <person name="Suarez D.L."/>
            <person name="Swayne D.E."/>
        </authorList>
    </citation>
    <scope>NUCLEOTIDE SEQUENCE [LARGE SCALE GENOMIC DNA]</scope>
    <source>
        <strain evidence="4 5">DSM 11622</strain>
    </source>
</reference>
<evidence type="ECO:0000259" key="3">
    <source>
        <dbReference type="Pfam" id="PF03432"/>
    </source>
</evidence>
<gene>
    <name evidence="4" type="ORF">SAMN00120144_3064</name>
</gene>
<proteinExistence type="predicted"/>